<accession>A0AB74DBB1</accession>
<sequence>MDEPFDGDVADEADTTDETDAFERFDEQGADASFGDESFDESSDFAVDAQESDAGEDLADDVDGVDDMALWNAFEEELADGLDAADDDEFIGRLLGGIGRAAGVVGRGLGRAAGVAGQVGALARRTDDVAGRIGGVADADAVSPAAVALARLARIAGAPAAADMLGHAGHVARRVGRAARQTRHAAGSLGQAAGGVQGLFGQISQLLSRSAGADEAFDALADLYVDDGVDEALPPMIGLAARAAIRGLGFRNAAQLSAAARRALVRGVAAAARELARSRSPHAVRALPRLTHAAAAAAQRQLPTPQQAVRLVRRELPRAARQLAQNPRLIRSAVQRGAPRPLACPADMGHGLRSARIGRSRSFHIDGPVTLTITSH</sequence>
<comment type="caution">
    <text evidence="2">The sequence shown here is derived from an EMBL/GenBank/DDBJ whole genome shotgun (WGS) entry which is preliminary data.</text>
</comment>
<feature type="compositionally biased region" description="Acidic residues" evidence="1">
    <location>
        <begin position="1"/>
        <end position="20"/>
    </location>
</feature>
<protein>
    <submittedName>
        <fullName evidence="2">Uncharacterized protein</fullName>
    </submittedName>
</protein>
<feature type="compositionally biased region" description="Acidic residues" evidence="1">
    <location>
        <begin position="50"/>
        <end position="61"/>
    </location>
</feature>
<proteinExistence type="predicted"/>
<name>A0AB74DBB1_9BURK</name>
<dbReference type="AlphaFoldDB" id="A0AB74DBB1"/>
<dbReference type="RefSeq" id="WP_095403031.1">
    <property type="nucleotide sequence ID" value="NZ_NQMX01000012.1"/>
</dbReference>
<gene>
    <name evidence="2" type="ORF">DF015_08320</name>
</gene>
<evidence type="ECO:0000313" key="2">
    <source>
        <dbReference type="EMBL" id="RQP81505.1"/>
    </source>
</evidence>
<evidence type="ECO:0000256" key="1">
    <source>
        <dbReference type="SAM" id="MobiDB-lite"/>
    </source>
</evidence>
<evidence type="ECO:0000313" key="3">
    <source>
        <dbReference type="Proteomes" id="UP000273734"/>
    </source>
</evidence>
<reference evidence="2 3" key="1">
    <citation type="submission" date="2018-08" db="EMBL/GenBank/DDBJ databases">
        <title>Comparative analysis of Burkholderia isolates from Puerto Rico.</title>
        <authorList>
            <person name="Hall C."/>
            <person name="Sahl J."/>
            <person name="Wagner D."/>
        </authorList>
    </citation>
    <scope>NUCLEOTIDE SEQUENCE [LARGE SCALE GENOMIC DNA]</scope>
    <source>
        <strain evidence="2 3">Bp8964</strain>
    </source>
</reference>
<dbReference type="Proteomes" id="UP000273734">
    <property type="component" value="Unassembled WGS sequence"/>
</dbReference>
<dbReference type="EMBL" id="QTNY01000004">
    <property type="protein sequence ID" value="RQP81505.1"/>
    <property type="molecule type" value="Genomic_DNA"/>
</dbReference>
<organism evidence="2 3">
    <name type="scientific">Burkholderia ubonensis</name>
    <dbReference type="NCBI Taxonomy" id="101571"/>
    <lineage>
        <taxon>Bacteria</taxon>
        <taxon>Pseudomonadati</taxon>
        <taxon>Pseudomonadota</taxon>
        <taxon>Betaproteobacteria</taxon>
        <taxon>Burkholderiales</taxon>
        <taxon>Burkholderiaceae</taxon>
        <taxon>Burkholderia</taxon>
        <taxon>Burkholderia cepacia complex</taxon>
    </lineage>
</organism>
<feature type="region of interest" description="Disordered" evidence="1">
    <location>
        <begin position="1"/>
        <end position="61"/>
    </location>
</feature>